<dbReference type="PANTHER" id="PTHR30006">
    <property type="entry name" value="THIAMINE-BINDING PERIPLASMIC PROTEIN-RELATED"/>
    <property type="match status" value="1"/>
</dbReference>
<dbReference type="GO" id="GO:0030288">
    <property type="term" value="C:outer membrane-bounded periplasmic space"/>
    <property type="evidence" value="ECO:0007669"/>
    <property type="project" value="TreeGrafter"/>
</dbReference>
<evidence type="ECO:0000256" key="1">
    <source>
        <dbReference type="ARBA" id="ARBA00022729"/>
    </source>
</evidence>
<dbReference type="GO" id="GO:0015888">
    <property type="term" value="P:thiamine transport"/>
    <property type="evidence" value="ECO:0007669"/>
    <property type="project" value="TreeGrafter"/>
</dbReference>
<evidence type="ECO:0000313" key="3">
    <source>
        <dbReference type="Proteomes" id="UP000269542"/>
    </source>
</evidence>
<accession>A0A3S4Z4J2</accession>
<dbReference type="Gene3D" id="3.40.190.10">
    <property type="entry name" value="Periplasmic binding protein-like II"/>
    <property type="match status" value="2"/>
</dbReference>
<dbReference type="PANTHER" id="PTHR30006:SF2">
    <property type="entry name" value="ABC TRANSPORTER SUBSTRATE-BINDING PROTEIN"/>
    <property type="match status" value="1"/>
</dbReference>
<name>A0A3S4Z4J2_9ACTO</name>
<sequence length="330" mass="35120">MRAVRSRWGRRFIRRGGLVLAVVALAITGGVALSPRPDLTVLCSNNLDSCEAVADSFSARSGHRVKILRVSTSQALERLKGAGKSSEFDVWIGGPTHAYATAEAAGLLEPLPDLPAGPSATNSWFEVYGGILSLCVAADHDVRSWEELATRPLRIAAPSPLTSGTAATFLALQHMRLPDATPYLRGVDARVVTYTDSGMAPARLVATGFADVGITFAPYCDAARARGAAVRTVFPSEGTDYEVGGAAVLAGSPRRDIAISFLKFALSAHGQHVSAEAAFQAPIASTRQPTLYEQLDGLAVPVLHTDPYLLSETLTGLVEQWEREVYHARP</sequence>
<dbReference type="OrthoDB" id="366726at2"/>
<reference evidence="2 3" key="1">
    <citation type="submission" date="2018-12" db="EMBL/GenBank/DDBJ databases">
        <authorList>
            <consortium name="Pathogen Informatics"/>
        </authorList>
    </citation>
    <scope>NUCLEOTIDE SEQUENCE [LARGE SCALE GENOMIC DNA]</scope>
    <source>
        <strain evidence="2 3">NCTC13354</strain>
    </source>
</reference>
<protein>
    <submittedName>
        <fullName evidence="2">Thiamine transporter substrate binding subunit</fullName>
    </submittedName>
</protein>
<dbReference type="EMBL" id="LR134476">
    <property type="protein sequence ID" value="VEI12788.1"/>
    <property type="molecule type" value="Genomic_DNA"/>
</dbReference>
<evidence type="ECO:0000313" key="2">
    <source>
        <dbReference type="EMBL" id="VEI12788.1"/>
    </source>
</evidence>
<dbReference type="AlphaFoldDB" id="A0A3S4Z4J2"/>
<dbReference type="Proteomes" id="UP000269542">
    <property type="component" value="Chromosome"/>
</dbReference>
<keyword evidence="1" id="KW-0732">Signal</keyword>
<dbReference type="KEGG" id="tbw:NCTC13354_00482"/>
<dbReference type="SUPFAM" id="SSF53850">
    <property type="entry name" value="Periplasmic binding protein-like II"/>
    <property type="match status" value="1"/>
</dbReference>
<organism evidence="2 3">
    <name type="scientific">Trueperella bialowiezensis</name>
    <dbReference type="NCBI Taxonomy" id="312285"/>
    <lineage>
        <taxon>Bacteria</taxon>
        <taxon>Bacillati</taxon>
        <taxon>Actinomycetota</taxon>
        <taxon>Actinomycetes</taxon>
        <taxon>Actinomycetales</taxon>
        <taxon>Actinomycetaceae</taxon>
        <taxon>Trueperella</taxon>
    </lineage>
</organism>
<dbReference type="GO" id="GO:0030975">
    <property type="term" value="F:thiamine binding"/>
    <property type="evidence" value="ECO:0007669"/>
    <property type="project" value="TreeGrafter"/>
</dbReference>
<dbReference type="GO" id="GO:0030976">
    <property type="term" value="F:thiamine pyrophosphate binding"/>
    <property type="evidence" value="ECO:0007669"/>
    <property type="project" value="TreeGrafter"/>
</dbReference>
<keyword evidence="3" id="KW-1185">Reference proteome</keyword>
<gene>
    <name evidence="2" type="ORF">NCTC13354_00482</name>
</gene>
<dbReference type="Pfam" id="PF13531">
    <property type="entry name" value="SBP_bac_11"/>
    <property type="match status" value="1"/>
</dbReference>
<proteinExistence type="predicted"/>